<gene>
    <name evidence="2" type="ORF">ACD_78C00457G0001</name>
</gene>
<feature type="non-terminal residue" evidence="2">
    <location>
        <position position="175"/>
    </location>
</feature>
<accession>K1XVM7</accession>
<dbReference type="InterPro" id="IPR001119">
    <property type="entry name" value="SLH_dom"/>
</dbReference>
<sequence>MGLWEMGVIDGYDDGNFYPNNTVNRAELLKILVEGLGLTSDPDEYKDCFPDVDDDWYAKYVCYAKEEGWVSGYSDGYFHPEDTVNKVEAVKMLLNAYGYEVSEDEDVSDGMPYKDTYSTAWYAGYVKLAFDLGILVEEEGGYFMPDEGRDRGDICMELWEMIMLGNLWKMWFRYE</sequence>
<organism evidence="2">
    <name type="scientific">uncultured bacterium</name>
    <name type="common">gcode 4</name>
    <dbReference type="NCBI Taxonomy" id="1234023"/>
    <lineage>
        <taxon>Bacteria</taxon>
        <taxon>environmental samples</taxon>
    </lineage>
</organism>
<dbReference type="PROSITE" id="PS51272">
    <property type="entry name" value="SLH"/>
    <property type="match status" value="2"/>
</dbReference>
<name>K1XVM7_9BACT</name>
<dbReference type="Pfam" id="PF00395">
    <property type="entry name" value="SLH"/>
    <property type="match status" value="3"/>
</dbReference>
<dbReference type="EMBL" id="AMFJ01034457">
    <property type="protein sequence ID" value="EKD29282.1"/>
    <property type="molecule type" value="Genomic_DNA"/>
</dbReference>
<reference evidence="2" key="1">
    <citation type="journal article" date="2012" name="Science">
        <title>Fermentation, hydrogen, and sulfur metabolism in multiple uncultivated bacterial phyla.</title>
        <authorList>
            <person name="Wrighton K.C."/>
            <person name="Thomas B.C."/>
            <person name="Sharon I."/>
            <person name="Miller C.S."/>
            <person name="Castelle C.J."/>
            <person name="VerBerkmoes N.C."/>
            <person name="Wilkins M.J."/>
            <person name="Hettich R.L."/>
            <person name="Lipton M.S."/>
            <person name="Williams K.H."/>
            <person name="Long P.E."/>
            <person name="Banfield J.F."/>
        </authorList>
    </citation>
    <scope>NUCLEOTIDE SEQUENCE [LARGE SCALE GENOMIC DNA]</scope>
</reference>
<feature type="domain" description="SLH" evidence="1">
    <location>
        <begin position="1"/>
        <end position="42"/>
    </location>
</feature>
<comment type="caution">
    <text evidence="2">The sequence shown here is derived from an EMBL/GenBank/DDBJ whole genome shotgun (WGS) entry which is preliminary data.</text>
</comment>
<evidence type="ECO:0000313" key="2">
    <source>
        <dbReference type="EMBL" id="EKD29282.1"/>
    </source>
</evidence>
<evidence type="ECO:0000259" key="1">
    <source>
        <dbReference type="PROSITE" id="PS51272"/>
    </source>
</evidence>
<dbReference type="AlphaFoldDB" id="K1XVM7"/>
<protein>
    <submittedName>
        <fullName evidence="2">S-layer protein</fullName>
    </submittedName>
</protein>
<proteinExistence type="predicted"/>
<feature type="domain" description="SLH" evidence="1">
    <location>
        <begin position="44"/>
        <end position="107"/>
    </location>
</feature>